<organism evidence="2 3">
    <name type="scientific">Dreissena polymorpha</name>
    <name type="common">Zebra mussel</name>
    <name type="synonym">Mytilus polymorpha</name>
    <dbReference type="NCBI Taxonomy" id="45954"/>
    <lineage>
        <taxon>Eukaryota</taxon>
        <taxon>Metazoa</taxon>
        <taxon>Spiralia</taxon>
        <taxon>Lophotrochozoa</taxon>
        <taxon>Mollusca</taxon>
        <taxon>Bivalvia</taxon>
        <taxon>Autobranchia</taxon>
        <taxon>Heteroconchia</taxon>
        <taxon>Euheterodonta</taxon>
        <taxon>Imparidentia</taxon>
        <taxon>Neoheterodontei</taxon>
        <taxon>Myida</taxon>
        <taxon>Dreissenoidea</taxon>
        <taxon>Dreissenidae</taxon>
        <taxon>Dreissena</taxon>
    </lineage>
</organism>
<evidence type="ECO:0000256" key="1">
    <source>
        <dbReference type="SAM" id="Phobius"/>
    </source>
</evidence>
<sequence>MTGLLKQNSTVLRPKRKATLTGFLLACIIGALEANFINNLPSTWYDGYMTCRQSKQTMLNWGMWKDGTTDLKIQYPVWLYGLEVRIHNKNTFFKLDQLQNARTSSVRCEAGTSFDDNYTLFIFEQAHTVCKNDTSGIPMELLTVKHTNLDKFKISSDIINTSFWTQPVEVETFLNSEDLVVHCFVLNHHGELRKDNCTKSYSSVCVNATVHDTIQYSGQESNVPNYEPTSSTTPVTSSAGTLEFVTSLVTSETNGGVDLTTSAANKSSDLHDSTSDHISRATDKQVMEEKILIAISCVAVAVVTALLVAVICCCRIKRKPNKDRRPNLLEGFSETADSVHFKDAQHYEVSDISEYATPSDAETGGPRTARPRSSIIEGEYDVISNSKATDKSKRQVAVVKAYSHVAIVPANQRRESDSNIENAYDVSTLNKQTTVTISQQDGTGNVYGHLGVT</sequence>
<dbReference type="AlphaFoldDB" id="A0A9D3YK47"/>
<keyword evidence="3" id="KW-1185">Reference proteome</keyword>
<evidence type="ECO:0000313" key="3">
    <source>
        <dbReference type="Proteomes" id="UP000828390"/>
    </source>
</evidence>
<dbReference type="EMBL" id="JAIWYP010000015">
    <property type="protein sequence ID" value="KAH3702239.1"/>
    <property type="molecule type" value="Genomic_DNA"/>
</dbReference>
<reference evidence="2" key="1">
    <citation type="journal article" date="2019" name="bioRxiv">
        <title>The Genome of the Zebra Mussel, Dreissena polymorpha: A Resource for Invasive Species Research.</title>
        <authorList>
            <person name="McCartney M.A."/>
            <person name="Auch B."/>
            <person name="Kono T."/>
            <person name="Mallez S."/>
            <person name="Zhang Y."/>
            <person name="Obille A."/>
            <person name="Becker A."/>
            <person name="Abrahante J.E."/>
            <person name="Garbe J."/>
            <person name="Badalamenti J.P."/>
            <person name="Herman A."/>
            <person name="Mangelson H."/>
            <person name="Liachko I."/>
            <person name="Sullivan S."/>
            <person name="Sone E.D."/>
            <person name="Koren S."/>
            <person name="Silverstein K.A.T."/>
            <person name="Beckman K.B."/>
            <person name="Gohl D.M."/>
        </authorList>
    </citation>
    <scope>NUCLEOTIDE SEQUENCE</scope>
    <source>
        <strain evidence="2">Duluth1</strain>
        <tissue evidence="2">Whole animal</tissue>
    </source>
</reference>
<gene>
    <name evidence="2" type="ORF">DPMN_077247</name>
</gene>
<keyword evidence="1" id="KW-1133">Transmembrane helix</keyword>
<name>A0A9D3YK47_DREPO</name>
<comment type="caution">
    <text evidence="2">The sequence shown here is derived from an EMBL/GenBank/DDBJ whole genome shotgun (WGS) entry which is preliminary data.</text>
</comment>
<proteinExistence type="predicted"/>
<keyword evidence="1" id="KW-0472">Membrane</keyword>
<reference evidence="2" key="2">
    <citation type="submission" date="2020-11" db="EMBL/GenBank/DDBJ databases">
        <authorList>
            <person name="McCartney M.A."/>
            <person name="Auch B."/>
            <person name="Kono T."/>
            <person name="Mallez S."/>
            <person name="Becker A."/>
            <person name="Gohl D.M."/>
            <person name="Silverstein K.A.T."/>
            <person name="Koren S."/>
            <person name="Bechman K.B."/>
            <person name="Herman A."/>
            <person name="Abrahante J.E."/>
            <person name="Garbe J."/>
        </authorList>
    </citation>
    <scope>NUCLEOTIDE SEQUENCE</scope>
    <source>
        <strain evidence="2">Duluth1</strain>
        <tissue evidence="2">Whole animal</tissue>
    </source>
</reference>
<accession>A0A9D3YK47</accession>
<feature type="transmembrane region" description="Helical" evidence="1">
    <location>
        <begin position="291"/>
        <end position="316"/>
    </location>
</feature>
<keyword evidence="1" id="KW-0812">Transmembrane</keyword>
<evidence type="ECO:0000313" key="2">
    <source>
        <dbReference type="EMBL" id="KAH3702239.1"/>
    </source>
</evidence>
<protein>
    <submittedName>
        <fullName evidence="2">Uncharacterized protein</fullName>
    </submittedName>
</protein>
<dbReference type="Proteomes" id="UP000828390">
    <property type="component" value="Unassembled WGS sequence"/>
</dbReference>